<dbReference type="AlphaFoldDB" id="A0A6A6VU97"/>
<evidence type="ECO:0008006" key="4">
    <source>
        <dbReference type="Google" id="ProtNLM"/>
    </source>
</evidence>
<dbReference type="GO" id="GO:0005737">
    <property type="term" value="C:cytoplasm"/>
    <property type="evidence" value="ECO:0007669"/>
    <property type="project" value="TreeGrafter"/>
</dbReference>
<protein>
    <recommendedName>
        <fullName evidence="4">Pal1-domain-containing protein</fullName>
    </recommendedName>
</protein>
<sequence>MGEDKAWAKAYVLDPLSGPDPSDETGPGSHFRSTYDSLPPSPASDSSKTPQVAVQTTGGSSSTNPFKRNTNSHSRASSNPSYPTPPSSTSPRREQFPVLPDHGSPSHLSPSQSHGRDGPSGHRRRGSSLNERYPGDPTVRPLDMLRKDTKRAHRAPHLRKANHIGPDLIDRLDPTMTYHHESPYDAASIARNQQKKYSPIAALESSNKEALKATPRENIQNAVQRHRPLEGVATVPPGMEDRFGRKYDYEEGSDMQRENGGDYKRWPGLQYHPNDLKGKSEPSYTIEKALKDHKARGGDVEMTSRARNKSLNHTDRPSSLNGHAASGIDRSNSTGANVTSALKQRLHIGRKPVTQN</sequence>
<gene>
    <name evidence="2" type="ORF">EJ05DRAFT_458127</name>
</gene>
<dbReference type="PANTHER" id="PTHR28307:SF1">
    <property type="entry name" value="PAL1 CELL MORPHOLOGY PROTEIN"/>
    <property type="match status" value="1"/>
</dbReference>
<organism evidence="2 3">
    <name type="scientific">Pseudovirgaria hyperparasitica</name>
    <dbReference type="NCBI Taxonomy" id="470096"/>
    <lineage>
        <taxon>Eukaryota</taxon>
        <taxon>Fungi</taxon>
        <taxon>Dikarya</taxon>
        <taxon>Ascomycota</taxon>
        <taxon>Pezizomycotina</taxon>
        <taxon>Dothideomycetes</taxon>
        <taxon>Dothideomycetes incertae sedis</taxon>
        <taxon>Acrospermales</taxon>
        <taxon>Acrospermaceae</taxon>
        <taxon>Pseudovirgaria</taxon>
    </lineage>
</organism>
<feature type="region of interest" description="Disordered" evidence="1">
    <location>
        <begin position="249"/>
        <end position="356"/>
    </location>
</feature>
<feature type="compositionally biased region" description="Basic and acidic residues" evidence="1">
    <location>
        <begin position="249"/>
        <end position="265"/>
    </location>
</feature>
<keyword evidence="3" id="KW-1185">Reference proteome</keyword>
<feature type="compositionally biased region" description="Basic residues" evidence="1">
    <location>
        <begin position="148"/>
        <end position="162"/>
    </location>
</feature>
<feature type="compositionally biased region" description="Polar residues" evidence="1">
    <location>
        <begin position="48"/>
        <end position="76"/>
    </location>
</feature>
<dbReference type="RefSeq" id="XP_033595641.1">
    <property type="nucleotide sequence ID" value="XM_033742547.1"/>
</dbReference>
<dbReference type="PANTHER" id="PTHR28307">
    <property type="entry name" value="PROTEIN PAL1"/>
    <property type="match status" value="1"/>
</dbReference>
<dbReference type="EMBL" id="ML996585">
    <property type="protein sequence ID" value="KAF2753190.1"/>
    <property type="molecule type" value="Genomic_DNA"/>
</dbReference>
<feature type="region of interest" description="Disordered" evidence="1">
    <location>
        <begin position="1"/>
        <end position="168"/>
    </location>
</feature>
<dbReference type="GeneID" id="54483601"/>
<name>A0A6A6VU97_9PEZI</name>
<evidence type="ECO:0000313" key="2">
    <source>
        <dbReference type="EMBL" id="KAF2753190.1"/>
    </source>
</evidence>
<dbReference type="InterPro" id="IPR013226">
    <property type="entry name" value="Pal1"/>
</dbReference>
<evidence type="ECO:0000313" key="3">
    <source>
        <dbReference type="Proteomes" id="UP000799437"/>
    </source>
</evidence>
<dbReference type="Proteomes" id="UP000799437">
    <property type="component" value="Unassembled WGS sequence"/>
</dbReference>
<accession>A0A6A6VU97</accession>
<dbReference type="Pfam" id="PF08316">
    <property type="entry name" value="Pal1"/>
    <property type="match status" value="1"/>
</dbReference>
<evidence type="ECO:0000256" key="1">
    <source>
        <dbReference type="SAM" id="MobiDB-lite"/>
    </source>
</evidence>
<feature type="compositionally biased region" description="Basic and acidic residues" evidence="1">
    <location>
        <begin position="288"/>
        <end position="304"/>
    </location>
</feature>
<reference evidence="2" key="1">
    <citation type="journal article" date="2020" name="Stud. Mycol.">
        <title>101 Dothideomycetes genomes: a test case for predicting lifestyles and emergence of pathogens.</title>
        <authorList>
            <person name="Haridas S."/>
            <person name="Albert R."/>
            <person name="Binder M."/>
            <person name="Bloem J."/>
            <person name="Labutti K."/>
            <person name="Salamov A."/>
            <person name="Andreopoulos B."/>
            <person name="Baker S."/>
            <person name="Barry K."/>
            <person name="Bills G."/>
            <person name="Bluhm B."/>
            <person name="Cannon C."/>
            <person name="Castanera R."/>
            <person name="Culley D."/>
            <person name="Daum C."/>
            <person name="Ezra D."/>
            <person name="Gonzalez J."/>
            <person name="Henrissat B."/>
            <person name="Kuo A."/>
            <person name="Liang C."/>
            <person name="Lipzen A."/>
            <person name="Lutzoni F."/>
            <person name="Magnuson J."/>
            <person name="Mondo S."/>
            <person name="Nolan M."/>
            <person name="Ohm R."/>
            <person name="Pangilinan J."/>
            <person name="Park H.-J."/>
            <person name="Ramirez L."/>
            <person name="Alfaro M."/>
            <person name="Sun H."/>
            <person name="Tritt A."/>
            <person name="Yoshinaga Y."/>
            <person name="Zwiers L.-H."/>
            <person name="Turgeon B."/>
            <person name="Goodwin S."/>
            <person name="Spatafora J."/>
            <person name="Crous P."/>
            <person name="Grigoriev I."/>
        </authorList>
    </citation>
    <scope>NUCLEOTIDE SEQUENCE</scope>
    <source>
        <strain evidence="2">CBS 121739</strain>
    </source>
</reference>
<dbReference type="OrthoDB" id="5389892at2759"/>
<feature type="compositionally biased region" description="Polar residues" evidence="1">
    <location>
        <begin position="329"/>
        <end position="342"/>
    </location>
</feature>
<proteinExistence type="predicted"/>